<gene>
    <name evidence="2" type="primary">Acey_s0048.g1623</name>
    <name evidence="2" type="ORF">Y032_0048g1623</name>
</gene>
<evidence type="ECO:0000313" key="2">
    <source>
        <dbReference type="EMBL" id="EYC12116.1"/>
    </source>
</evidence>
<feature type="region of interest" description="Disordered" evidence="1">
    <location>
        <begin position="19"/>
        <end position="45"/>
    </location>
</feature>
<proteinExistence type="predicted"/>
<sequence>MLCKGSTFAATVHRRAKVGETPRNGSNLGRRGVRVQNGGNAQRRVQRCDKGAPAFKMGGNAQRRVQRYDMGAPVSESGEMPRDGSTGPTQGKTSLTSCTAVERAPRSRNSQRCKKRVLINEEWPVWCERDAT</sequence>
<reference evidence="3" key="1">
    <citation type="journal article" date="2015" name="Nat. Genet.">
        <title>The genome and transcriptome of the zoonotic hookworm Ancylostoma ceylanicum identify infection-specific gene families.</title>
        <authorList>
            <person name="Schwarz E.M."/>
            <person name="Hu Y."/>
            <person name="Antoshechkin I."/>
            <person name="Miller M.M."/>
            <person name="Sternberg P.W."/>
            <person name="Aroian R.V."/>
        </authorList>
    </citation>
    <scope>NUCLEOTIDE SEQUENCE</scope>
    <source>
        <strain evidence="3">HY135</strain>
    </source>
</reference>
<evidence type="ECO:0000256" key="1">
    <source>
        <dbReference type="SAM" id="MobiDB-lite"/>
    </source>
</evidence>
<dbReference type="EMBL" id="JARK01001384">
    <property type="protein sequence ID" value="EYC12116.1"/>
    <property type="molecule type" value="Genomic_DNA"/>
</dbReference>
<name>A0A016UB11_9BILA</name>
<comment type="caution">
    <text evidence="2">The sequence shown here is derived from an EMBL/GenBank/DDBJ whole genome shotgun (WGS) entry which is preliminary data.</text>
</comment>
<protein>
    <submittedName>
        <fullName evidence="2">Uncharacterized protein</fullName>
    </submittedName>
</protein>
<feature type="region of interest" description="Disordered" evidence="1">
    <location>
        <begin position="72"/>
        <end position="111"/>
    </location>
</feature>
<dbReference type="AlphaFoldDB" id="A0A016UB11"/>
<feature type="compositionally biased region" description="Polar residues" evidence="1">
    <location>
        <begin position="86"/>
        <end position="99"/>
    </location>
</feature>
<accession>A0A016UB11</accession>
<organism evidence="2 3">
    <name type="scientific">Ancylostoma ceylanicum</name>
    <dbReference type="NCBI Taxonomy" id="53326"/>
    <lineage>
        <taxon>Eukaryota</taxon>
        <taxon>Metazoa</taxon>
        <taxon>Ecdysozoa</taxon>
        <taxon>Nematoda</taxon>
        <taxon>Chromadorea</taxon>
        <taxon>Rhabditida</taxon>
        <taxon>Rhabditina</taxon>
        <taxon>Rhabditomorpha</taxon>
        <taxon>Strongyloidea</taxon>
        <taxon>Ancylostomatidae</taxon>
        <taxon>Ancylostomatinae</taxon>
        <taxon>Ancylostoma</taxon>
    </lineage>
</organism>
<keyword evidence="3" id="KW-1185">Reference proteome</keyword>
<evidence type="ECO:0000313" key="3">
    <source>
        <dbReference type="Proteomes" id="UP000024635"/>
    </source>
</evidence>
<dbReference type="Proteomes" id="UP000024635">
    <property type="component" value="Unassembled WGS sequence"/>
</dbReference>